<dbReference type="RefSeq" id="XP_005777239.1">
    <property type="nucleotide sequence ID" value="XM_005777182.1"/>
</dbReference>
<reference evidence="1" key="2">
    <citation type="submission" date="2024-10" db="UniProtKB">
        <authorList>
            <consortium name="EnsemblProtists"/>
        </authorList>
    </citation>
    <scope>IDENTIFICATION</scope>
</reference>
<dbReference type="Proteomes" id="UP000013827">
    <property type="component" value="Unassembled WGS sequence"/>
</dbReference>
<dbReference type="AlphaFoldDB" id="A0A0D3JMS5"/>
<name>A0A0D3JMS5_EMIH1</name>
<protein>
    <recommendedName>
        <fullName evidence="3">Nucleotide-diphospho-sugar transferase domain-containing protein</fullName>
    </recommendedName>
</protein>
<evidence type="ECO:0000313" key="2">
    <source>
        <dbReference type="Proteomes" id="UP000013827"/>
    </source>
</evidence>
<dbReference type="PaxDb" id="2903-EOD24810"/>
<keyword evidence="2" id="KW-1185">Reference proteome</keyword>
<sequence length="149" mass="16028">MRASCLFYSFAATGLALLVLANYTLTLFDASLHSRRQPPTRPRMKRETVVAETAVPSAASHREASCRPTPDAVRQRQLRLLPGGTSTPLALKWRALSALLASGAELLCTDADAVLGAPPFELASLDSDFELLSDGWDEESAHGFIMGQA</sequence>
<evidence type="ECO:0000313" key="1">
    <source>
        <dbReference type="EnsemblProtists" id="EOD24810"/>
    </source>
</evidence>
<dbReference type="HOGENOM" id="CLU_1753112_0_0_1"/>
<dbReference type="EnsemblProtists" id="EOD24810">
    <property type="protein sequence ID" value="EOD24810"/>
    <property type="gene ID" value="EMIHUDRAFT_238320"/>
</dbReference>
<proteinExistence type="predicted"/>
<reference evidence="2" key="1">
    <citation type="journal article" date="2013" name="Nature">
        <title>Pan genome of the phytoplankton Emiliania underpins its global distribution.</title>
        <authorList>
            <person name="Read B.A."/>
            <person name="Kegel J."/>
            <person name="Klute M.J."/>
            <person name="Kuo A."/>
            <person name="Lefebvre S.C."/>
            <person name="Maumus F."/>
            <person name="Mayer C."/>
            <person name="Miller J."/>
            <person name="Monier A."/>
            <person name="Salamov A."/>
            <person name="Young J."/>
            <person name="Aguilar M."/>
            <person name="Claverie J.M."/>
            <person name="Frickenhaus S."/>
            <person name="Gonzalez K."/>
            <person name="Herman E.K."/>
            <person name="Lin Y.C."/>
            <person name="Napier J."/>
            <person name="Ogata H."/>
            <person name="Sarno A.F."/>
            <person name="Shmutz J."/>
            <person name="Schroeder D."/>
            <person name="de Vargas C."/>
            <person name="Verret F."/>
            <person name="von Dassow P."/>
            <person name="Valentin K."/>
            <person name="Van de Peer Y."/>
            <person name="Wheeler G."/>
            <person name="Dacks J.B."/>
            <person name="Delwiche C.F."/>
            <person name="Dyhrman S.T."/>
            <person name="Glockner G."/>
            <person name="John U."/>
            <person name="Richards T."/>
            <person name="Worden A.Z."/>
            <person name="Zhang X."/>
            <person name="Grigoriev I.V."/>
            <person name="Allen A.E."/>
            <person name="Bidle K."/>
            <person name="Borodovsky M."/>
            <person name="Bowler C."/>
            <person name="Brownlee C."/>
            <person name="Cock J.M."/>
            <person name="Elias M."/>
            <person name="Gladyshev V.N."/>
            <person name="Groth M."/>
            <person name="Guda C."/>
            <person name="Hadaegh A."/>
            <person name="Iglesias-Rodriguez M.D."/>
            <person name="Jenkins J."/>
            <person name="Jones B.M."/>
            <person name="Lawson T."/>
            <person name="Leese F."/>
            <person name="Lindquist E."/>
            <person name="Lobanov A."/>
            <person name="Lomsadze A."/>
            <person name="Malik S.B."/>
            <person name="Marsh M.E."/>
            <person name="Mackinder L."/>
            <person name="Mock T."/>
            <person name="Mueller-Roeber B."/>
            <person name="Pagarete A."/>
            <person name="Parker M."/>
            <person name="Probert I."/>
            <person name="Quesneville H."/>
            <person name="Raines C."/>
            <person name="Rensing S.A."/>
            <person name="Riano-Pachon D.M."/>
            <person name="Richier S."/>
            <person name="Rokitta S."/>
            <person name="Shiraiwa Y."/>
            <person name="Soanes D.M."/>
            <person name="van der Giezen M."/>
            <person name="Wahlund T.M."/>
            <person name="Williams B."/>
            <person name="Wilson W."/>
            <person name="Wolfe G."/>
            <person name="Wurch L.L."/>
        </authorList>
    </citation>
    <scope>NUCLEOTIDE SEQUENCE</scope>
</reference>
<accession>A0A0D3JMS5</accession>
<dbReference type="GeneID" id="17270355"/>
<dbReference type="KEGG" id="ehx:EMIHUDRAFT_238320"/>
<evidence type="ECO:0008006" key="3">
    <source>
        <dbReference type="Google" id="ProtNLM"/>
    </source>
</evidence>
<organism evidence="1 2">
    <name type="scientific">Emiliania huxleyi (strain CCMP1516)</name>
    <dbReference type="NCBI Taxonomy" id="280463"/>
    <lineage>
        <taxon>Eukaryota</taxon>
        <taxon>Haptista</taxon>
        <taxon>Haptophyta</taxon>
        <taxon>Prymnesiophyceae</taxon>
        <taxon>Isochrysidales</taxon>
        <taxon>Noelaerhabdaceae</taxon>
        <taxon>Emiliania</taxon>
    </lineage>
</organism>